<dbReference type="KEGG" id="pbv:AR543_00395"/>
<dbReference type="OrthoDB" id="2470627at2"/>
<reference evidence="2" key="1">
    <citation type="submission" date="2015-10" db="EMBL/GenBank/DDBJ databases">
        <title>Genome of Paenibacillus bovis sp. nov.</title>
        <authorList>
            <person name="Wu Z."/>
            <person name="Gao C."/>
            <person name="Liu Z."/>
            <person name="Zheng H."/>
        </authorList>
    </citation>
    <scope>NUCLEOTIDE SEQUENCE [LARGE SCALE GENOMIC DNA]</scope>
    <source>
        <strain evidence="2">BD3526</strain>
    </source>
</reference>
<sequence length="456" mass="53285">MNRILTVREILTKEMRSQYYTINSFSKASGINRGVLSATINADPPRPISVNQLDRMGETLGKPEGWLYEQFIEEAFLQDTKVNWRRARPLLLRCIQLNRIELIDKIMDWIMKDVSYLSQIFELAEQLTADSQLRGALPLYRNIIQYERSYQSEQLAVSQYRIFQAAAGEMIGQSFKAALIFQPYCAHLPEHLMLDALLKLSNIYFTVKDWEAMSDCADKLMELSHSIYAREYKHQSAKHRTLHVNTSRPLVVYYGQSYLIKFTAAEFTQNYQEANDYLSKFSDLSWFEGLDEEGRNEVAKFTMYADINSLNIELLQGNHNVLPEYKELLFKYPGEILASVNVILYAANLHGFNVGDILETFHEHIYSFDSVNLIARFETVEHNYKDLSIGVSRYINLYYELAVYHFDQKLYNHDLEAILNILEHVVQNYSYEHILNSHTLLQKIREMNSNLFTPYK</sequence>
<organism evidence="1 2">
    <name type="scientific">Paenibacillus bovis</name>
    <dbReference type="NCBI Taxonomy" id="1616788"/>
    <lineage>
        <taxon>Bacteria</taxon>
        <taxon>Bacillati</taxon>
        <taxon>Bacillota</taxon>
        <taxon>Bacilli</taxon>
        <taxon>Bacillales</taxon>
        <taxon>Paenibacillaceae</taxon>
        <taxon>Paenibacillus</taxon>
    </lineage>
</organism>
<protein>
    <recommendedName>
        <fullName evidence="3">DNA-binding protein</fullName>
    </recommendedName>
</protein>
<dbReference type="EMBL" id="CP013023">
    <property type="protein sequence ID" value="ANF94641.1"/>
    <property type="molecule type" value="Genomic_DNA"/>
</dbReference>
<evidence type="ECO:0000313" key="2">
    <source>
        <dbReference type="Proteomes" id="UP000078148"/>
    </source>
</evidence>
<gene>
    <name evidence="1" type="ORF">AR543_00395</name>
</gene>
<evidence type="ECO:0008006" key="3">
    <source>
        <dbReference type="Google" id="ProtNLM"/>
    </source>
</evidence>
<proteinExistence type="predicted"/>
<keyword evidence="2" id="KW-1185">Reference proteome</keyword>
<dbReference type="RefSeq" id="WP_060530811.1">
    <property type="nucleotide sequence ID" value="NZ_CP013023.1"/>
</dbReference>
<dbReference type="STRING" id="1616788.AR543_00395"/>
<evidence type="ECO:0000313" key="1">
    <source>
        <dbReference type="EMBL" id="ANF94641.1"/>
    </source>
</evidence>
<accession>A0A172ZAI2</accession>
<dbReference type="Proteomes" id="UP000078148">
    <property type="component" value="Chromosome"/>
</dbReference>
<dbReference type="AlphaFoldDB" id="A0A172ZAI2"/>
<name>A0A172ZAI2_9BACL</name>
<reference evidence="1 2" key="2">
    <citation type="journal article" date="2016" name="Int. J. Syst. Evol. Microbiol.">
        <title>Paenibacillus bovis sp. nov., isolated from raw yak (Bos grunniens) milk.</title>
        <authorList>
            <person name="Gao C."/>
            <person name="Han J."/>
            <person name="Liu Z."/>
            <person name="Xu X."/>
            <person name="Hang F."/>
            <person name="Wu Z."/>
        </authorList>
    </citation>
    <scope>NUCLEOTIDE SEQUENCE [LARGE SCALE GENOMIC DNA]</scope>
    <source>
        <strain evidence="1 2">BD3526</strain>
    </source>
</reference>